<protein>
    <submittedName>
        <fullName evidence="2">Uncharacterized protein</fullName>
    </submittedName>
</protein>
<evidence type="ECO:0000256" key="1">
    <source>
        <dbReference type="SAM" id="MobiDB-lite"/>
    </source>
</evidence>
<accession>A0A1S0UCX4</accession>
<gene>
    <name evidence="2" type="ORF">LOAG_19090</name>
</gene>
<dbReference type="AlphaFoldDB" id="A0A1S0UCX4"/>
<feature type="compositionally biased region" description="Basic residues" evidence="1">
    <location>
        <begin position="25"/>
        <end position="47"/>
    </location>
</feature>
<sequence length="77" mass="8835">MGCNRKAYRVLKSSSSAIVHALKRAIKYSQRKPRKKTSPNLPPKKRNLSVELSGRESSNDRLPRTWECVGREIPTRD</sequence>
<dbReference type="GeneID" id="9952459"/>
<dbReference type="EMBL" id="JH713477">
    <property type="protein sequence ID" value="EJD73492.1"/>
    <property type="molecule type" value="Genomic_DNA"/>
</dbReference>
<organism evidence="2">
    <name type="scientific">Loa loa</name>
    <name type="common">Eye worm</name>
    <name type="synonym">Filaria loa</name>
    <dbReference type="NCBI Taxonomy" id="7209"/>
    <lineage>
        <taxon>Eukaryota</taxon>
        <taxon>Metazoa</taxon>
        <taxon>Ecdysozoa</taxon>
        <taxon>Nematoda</taxon>
        <taxon>Chromadorea</taxon>
        <taxon>Rhabditida</taxon>
        <taxon>Spirurina</taxon>
        <taxon>Spiruromorpha</taxon>
        <taxon>Filarioidea</taxon>
        <taxon>Onchocercidae</taxon>
        <taxon>Loa</taxon>
    </lineage>
</organism>
<feature type="region of interest" description="Disordered" evidence="1">
    <location>
        <begin position="25"/>
        <end position="64"/>
    </location>
</feature>
<dbReference type="KEGG" id="loa:LOAG_19090"/>
<proteinExistence type="predicted"/>
<dbReference type="CTD" id="9952459"/>
<evidence type="ECO:0000313" key="2">
    <source>
        <dbReference type="EMBL" id="EJD73492.1"/>
    </source>
</evidence>
<dbReference type="InParanoid" id="A0A1S0UCX4"/>
<name>A0A1S0UCX4_LOALO</name>
<feature type="compositionally biased region" description="Basic and acidic residues" evidence="1">
    <location>
        <begin position="53"/>
        <end position="64"/>
    </location>
</feature>
<reference evidence="2" key="1">
    <citation type="submission" date="2012-04" db="EMBL/GenBank/DDBJ databases">
        <title>The Genome Sequence of Loa loa.</title>
        <authorList>
            <consortium name="The Broad Institute Genome Sequencing Platform"/>
            <consortium name="Broad Institute Genome Sequencing Center for Infectious Disease"/>
            <person name="Nutman T.B."/>
            <person name="Fink D.L."/>
            <person name="Russ C."/>
            <person name="Young S."/>
            <person name="Zeng Q."/>
            <person name="Gargeya S."/>
            <person name="Alvarado L."/>
            <person name="Berlin A."/>
            <person name="Chapman S.B."/>
            <person name="Chen Z."/>
            <person name="Freedman E."/>
            <person name="Gellesch M."/>
            <person name="Goldberg J."/>
            <person name="Griggs A."/>
            <person name="Gujja S."/>
            <person name="Heilman E.R."/>
            <person name="Heiman D."/>
            <person name="Howarth C."/>
            <person name="Mehta T."/>
            <person name="Neiman D."/>
            <person name="Pearson M."/>
            <person name="Roberts A."/>
            <person name="Saif S."/>
            <person name="Shea T."/>
            <person name="Shenoy N."/>
            <person name="Sisk P."/>
            <person name="Stolte C."/>
            <person name="Sykes S."/>
            <person name="White J."/>
            <person name="Yandava C."/>
            <person name="Haas B."/>
            <person name="Henn M.R."/>
            <person name="Nusbaum C."/>
            <person name="Birren B."/>
        </authorList>
    </citation>
    <scope>NUCLEOTIDE SEQUENCE [LARGE SCALE GENOMIC DNA]</scope>
</reference>
<dbReference type="RefSeq" id="XP_003150515.2">
    <property type="nucleotide sequence ID" value="XM_003150467.2"/>
</dbReference>